<dbReference type="PANTHER" id="PTHR30485">
    <property type="entry name" value="NI/FE-HYDROGENASE 1 B-TYPE CYTOCHROME SUBUNIT"/>
    <property type="match status" value="1"/>
</dbReference>
<protein>
    <submittedName>
        <fullName evidence="8">Cytochrome b</fullName>
    </submittedName>
</protein>
<comment type="subcellular location">
    <subcellularLocation>
        <location evidence="1">Cell membrane</location>
        <topology evidence="1">Multi-pass membrane protein</topology>
    </subcellularLocation>
</comment>
<feature type="transmembrane region" description="Helical" evidence="6">
    <location>
        <begin position="157"/>
        <end position="175"/>
    </location>
</feature>
<keyword evidence="3 6" id="KW-0812">Transmembrane</keyword>
<keyword evidence="2" id="KW-1003">Cell membrane</keyword>
<dbReference type="Proteomes" id="UP000278222">
    <property type="component" value="Unassembled WGS sequence"/>
</dbReference>
<gene>
    <name evidence="8" type="ORF">EDC65_0551</name>
</gene>
<keyword evidence="5 6" id="KW-0472">Membrane</keyword>
<comment type="caution">
    <text evidence="8">The sequence shown here is derived from an EMBL/GenBank/DDBJ whole genome shotgun (WGS) entry which is preliminary data.</text>
</comment>
<dbReference type="OrthoDB" id="196472at2"/>
<dbReference type="EMBL" id="RJKX01000011">
    <property type="protein sequence ID" value="ROQ01373.1"/>
    <property type="molecule type" value="Genomic_DNA"/>
</dbReference>
<feature type="transmembrane region" description="Helical" evidence="6">
    <location>
        <begin position="12"/>
        <end position="33"/>
    </location>
</feature>
<reference evidence="8 9" key="1">
    <citation type="submission" date="2018-11" db="EMBL/GenBank/DDBJ databases">
        <title>Genomic Encyclopedia of Type Strains, Phase IV (KMG-IV): sequencing the most valuable type-strain genomes for metagenomic binning, comparative biology and taxonomic classification.</title>
        <authorList>
            <person name="Goeker M."/>
        </authorList>
    </citation>
    <scope>NUCLEOTIDE SEQUENCE [LARGE SCALE GENOMIC DNA]</scope>
    <source>
        <strain evidence="8 9">DSM 5900</strain>
    </source>
</reference>
<dbReference type="Gene3D" id="1.20.950.20">
    <property type="entry name" value="Transmembrane di-heme cytochromes, Chain C"/>
    <property type="match status" value="1"/>
</dbReference>
<dbReference type="SUPFAM" id="SSF81342">
    <property type="entry name" value="Transmembrane di-heme cytochromes"/>
    <property type="match status" value="1"/>
</dbReference>
<evidence type="ECO:0000256" key="3">
    <source>
        <dbReference type="ARBA" id="ARBA00022692"/>
    </source>
</evidence>
<proteinExistence type="predicted"/>
<sequence length="227" mass="24818">MARRPFGERVKVWDGAVRLVHWGIVVTFGVSWWSISNGRMDIHLPAGYTMMALVLFRILWGFVGSDTARFSRFVRGPAAVLGYARTMLKPRGSGTLIGHNPLGALSVLALLGLLLAQVLLGLFAVDTDGIESGPLAHLVSFDTGRLASWLHGLGFDALRIVAAIHILAVLYYLVVKRNDLIGPMITGIKRLPITTRRPVRMVSPWIAAVLFAVVAGLVWLLVTHPPR</sequence>
<evidence type="ECO:0000256" key="4">
    <source>
        <dbReference type="ARBA" id="ARBA00022989"/>
    </source>
</evidence>
<dbReference type="GO" id="GO:0005886">
    <property type="term" value="C:plasma membrane"/>
    <property type="evidence" value="ECO:0007669"/>
    <property type="project" value="UniProtKB-SubCell"/>
</dbReference>
<feature type="transmembrane region" description="Helical" evidence="6">
    <location>
        <begin position="45"/>
        <end position="63"/>
    </location>
</feature>
<dbReference type="GO" id="GO:0009055">
    <property type="term" value="F:electron transfer activity"/>
    <property type="evidence" value="ECO:0007669"/>
    <property type="project" value="InterPro"/>
</dbReference>
<name>A0A3N1MCD0_9PROT</name>
<evidence type="ECO:0000256" key="2">
    <source>
        <dbReference type="ARBA" id="ARBA00022475"/>
    </source>
</evidence>
<dbReference type="InterPro" id="IPR016174">
    <property type="entry name" value="Di-haem_cyt_TM"/>
</dbReference>
<organism evidence="8 9">
    <name type="scientific">Stella humosa</name>
    <dbReference type="NCBI Taxonomy" id="94"/>
    <lineage>
        <taxon>Bacteria</taxon>
        <taxon>Pseudomonadati</taxon>
        <taxon>Pseudomonadota</taxon>
        <taxon>Alphaproteobacteria</taxon>
        <taxon>Rhodospirillales</taxon>
        <taxon>Stellaceae</taxon>
        <taxon>Stella</taxon>
    </lineage>
</organism>
<evidence type="ECO:0000259" key="7">
    <source>
        <dbReference type="Pfam" id="PF01292"/>
    </source>
</evidence>
<evidence type="ECO:0000313" key="9">
    <source>
        <dbReference type="Proteomes" id="UP000278222"/>
    </source>
</evidence>
<keyword evidence="4 6" id="KW-1133">Transmembrane helix</keyword>
<evidence type="ECO:0000256" key="5">
    <source>
        <dbReference type="ARBA" id="ARBA00023136"/>
    </source>
</evidence>
<evidence type="ECO:0000256" key="6">
    <source>
        <dbReference type="SAM" id="Phobius"/>
    </source>
</evidence>
<feature type="transmembrane region" description="Helical" evidence="6">
    <location>
        <begin position="102"/>
        <end position="125"/>
    </location>
</feature>
<dbReference type="Pfam" id="PF01292">
    <property type="entry name" value="Ni_hydr_CYTB"/>
    <property type="match status" value="1"/>
</dbReference>
<dbReference type="InterPro" id="IPR051542">
    <property type="entry name" value="Hydrogenase_cytochrome"/>
</dbReference>
<keyword evidence="9" id="KW-1185">Reference proteome</keyword>
<feature type="transmembrane region" description="Helical" evidence="6">
    <location>
        <begin position="202"/>
        <end position="222"/>
    </location>
</feature>
<dbReference type="RefSeq" id="WP_123688140.1">
    <property type="nucleotide sequence ID" value="NZ_AP019700.1"/>
</dbReference>
<feature type="domain" description="Cytochrome b561 bacterial/Ni-hydrogenase" evidence="7">
    <location>
        <begin position="12"/>
        <end position="187"/>
    </location>
</feature>
<dbReference type="InterPro" id="IPR011577">
    <property type="entry name" value="Cyt_b561_bac/Ni-Hgenase"/>
</dbReference>
<dbReference type="GO" id="GO:0022904">
    <property type="term" value="P:respiratory electron transport chain"/>
    <property type="evidence" value="ECO:0007669"/>
    <property type="project" value="InterPro"/>
</dbReference>
<accession>A0A3N1MCD0</accession>
<evidence type="ECO:0000256" key="1">
    <source>
        <dbReference type="ARBA" id="ARBA00004651"/>
    </source>
</evidence>
<dbReference type="PANTHER" id="PTHR30485:SF2">
    <property type="entry name" value="BLL0597 PROTEIN"/>
    <property type="match status" value="1"/>
</dbReference>
<dbReference type="AlphaFoldDB" id="A0A3N1MCD0"/>
<evidence type="ECO:0000313" key="8">
    <source>
        <dbReference type="EMBL" id="ROQ01373.1"/>
    </source>
</evidence>
<dbReference type="GO" id="GO:0020037">
    <property type="term" value="F:heme binding"/>
    <property type="evidence" value="ECO:0007669"/>
    <property type="project" value="TreeGrafter"/>
</dbReference>